<dbReference type="InterPro" id="IPR046520">
    <property type="entry name" value="DUF6697"/>
</dbReference>
<evidence type="ECO:0000256" key="1">
    <source>
        <dbReference type="SAM" id="MobiDB-lite"/>
    </source>
</evidence>
<evidence type="ECO:0000259" key="2">
    <source>
        <dbReference type="Pfam" id="PF20411"/>
    </source>
</evidence>
<feature type="compositionally biased region" description="Polar residues" evidence="1">
    <location>
        <begin position="56"/>
        <end position="73"/>
    </location>
</feature>
<feature type="compositionally biased region" description="Basic and acidic residues" evidence="1">
    <location>
        <begin position="23"/>
        <end position="32"/>
    </location>
</feature>
<feature type="region of interest" description="Disordered" evidence="1">
    <location>
        <begin position="23"/>
        <end position="77"/>
    </location>
</feature>
<dbReference type="OrthoDB" id="3176940at2759"/>
<accession>A0A284QXG9</accession>
<dbReference type="Proteomes" id="UP000219338">
    <property type="component" value="Unassembled WGS sequence"/>
</dbReference>
<sequence length="410" mass="46902">MVAKKEDVDDVSILALCSPHHSSKDMKFEDHVPSGFSTPGSLAESHIVPKTEDILSRSSSPLTSIDSRPSSEIPTPKKRRIMTVEVVVPTLCAVLDKAPAGIERVEEEDDEIMEKLVNPKVKKAQNIELSLDTVRSRLKGIEFHEVPLDREVRDIVVDRLFMSKVYGGNSQETFPRVAQKFLDVHHMDDFMCLNLNMNPHAPQVPGAPGLFFEADDMVEPVDELWSKIKRVFSRIDSAQWEYMGQYKMEPVASLTMDEWNEQRNAVRLVWASKLSTSGWGIHCRAVVHLHEQLGRKPTKREVEEALRGENKYWNVTREHIAEAFLKGWVTMAVWTMKCVDYDVNFQRELVAKYANWVPPPSKPKGTAKPRTGTKRKREEHRALEEEEEEKPITEDLVYHPKGTRTRPGRT</sequence>
<organism evidence="3 4">
    <name type="scientific">Armillaria ostoyae</name>
    <name type="common">Armillaria root rot fungus</name>
    <dbReference type="NCBI Taxonomy" id="47428"/>
    <lineage>
        <taxon>Eukaryota</taxon>
        <taxon>Fungi</taxon>
        <taxon>Dikarya</taxon>
        <taxon>Basidiomycota</taxon>
        <taxon>Agaricomycotina</taxon>
        <taxon>Agaricomycetes</taxon>
        <taxon>Agaricomycetidae</taxon>
        <taxon>Agaricales</taxon>
        <taxon>Marasmiineae</taxon>
        <taxon>Physalacriaceae</taxon>
        <taxon>Armillaria</taxon>
    </lineage>
</organism>
<feature type="domain" description="DUF6697" evidence="2">
    <location>
        <begin position="157"/>
        <end position="352"/>
    </location>
</feature>
<evidence type="ECO:0000313" key="4">
    <source>
        <dbReference type="Proteomes" id="UP000219338"/>
    </source>
</evidence>
<dbReference type="Pfam" id="PF20411">
    <property type="entry name" value="DUF6697"/>
    <property type="match status" value="1"/>
</dbReference>
<gene>
    <name evidence="3" type="ORF">ARMOST_04465</name>
</gene>
<protein>
    <recommendedName>
        <fullName evidence="2">DUF6697 domain-containing protein</fullName>
    </recommendedName>
</protein>
<proteinExistence type="predicted"/>
<keyword evidence="4" id="KW-1185">Reference proteome</keyword>
<feature type="compositionally biased region" description="Basic residues" evidence="1">
    <location>
        <begin position="401"/>
        <end position="410"/>
    </location>
</feature>
<dbReference type="EMBL" id="FUEG01000003">
    <property type="protein sequence ID" value="SJL01147.1"/>
    <property type="molecule type" value="Genomic_DNA"/>
</dbReference>
<evidence type="ECO:0000313" key="3">
    <source>
        <dbReference type="EMBL" id="SJL01147.1"/>
    </source>
</evidence>
<dbReference type="AlphaFoldDB" id="A0A284QXG9"/>
<reference evidence="4" key="1">
    <citation type="journal article" date="2017" name="Nat. Ecol. Evol.">
        <title>Genome expansion and lineage-specific genetic innovations in the forest pathogenic fungi Armillaria.</title>
        <authorList>
            <person name="Sipos G."/>
            <person name="Prasanna A.N."/>
            <person name="Walter M.C."/>
            <person name="O'Connor E."/>
            <person name="Balint B."/>
            <person name="Krizsan K."/>
            <person name="Kiss B."/>
            <person name="Hess J."/>
            <person name="Varga T."/>
            <person name="Slot J."/>
            <person name="Riley R."/>
            <person name="Boka B."/>
            <person name="Rigling D."/>
            <person name="Barry K."/>
            <person name="Lee J."/>
            <person name="Mihaltcheva S."/>
            <person name="LaButti K."/>
            <person name="Lipzen A."/>
            <person name="Waldron R."/>
            <person name="Moloney N.M."/>
            <person name="Sperisen C."/>
            <person name="Kredics L."/>
            <person name="Vagvoelgyi C."/>
            <person name="Patrignani A."/>
            <person name="Fitzpatrick D."/>
            <person name="Nagy I."/>
            <person name="Doyle S."/>
            <person name="Anderson J.B."/>
            <person name="Grigoriev I.V."/>
            <person name="Gueldener U."/>
            <person name="Muensterkoetter M."/>
            <person name="Nagy L.G."/>
        </authorList>
    </citation>
    <scope>NUCLEOTIDE SEQUENCE [LARGE SCALE GENOMIC DNA]</scope>
    <source>
        <strain evidence="4">C18/9</strain>
    </source>
</reference>
<dbReference type="OMA" id="MFLAQWE"/>
<name>A0A284QXG9_ARMOS</name>
<feature type="region of interest" description="Disordered" evidence="1">
    <location>
        <begin position="356"/>
        <end position="410"/>
    </location>
</feature>
<dbReference type="STRING" id="47428.A0A284QXG9"/>
<feature type="compositionally biased region" description="Basic residues" evidence="1">
    <location>
        <begin position="365"/>
        <end position="378"/>
    </location>
</feature>